<protein>
    <recommendedName>
        <fullName evidence="6">Vitellogenin domain-containing protein</fullName>
    </recommendedName>
</protein>
<dbReference type="PROSITE" id="PS51211">
    <property type="entry name" value="VITELLOGENIN"/>
    <property type="match status" value="1"/>
</dbReference>
<dbReference type="InterPro" id="IPR015819">
    <property type="entry name" value="Lipid_transp_b-sht_shell"/>
</dbReference>
<dbReference type="Pfam" id="PF01347">
    <property type="entry name" value="Vitellogenin_N"/>
    <property type="match status" value="1"/>
</dbReference>
<dbReference type="Proteomes" id="UP001558652">
    <property type="component" value="Unassembled WGS sequence"/>
</dbReference>
<evidence type="ECO:0000259" key="6">
    <source>
        <dbReference type="PROSITE" id="PS51211"/>
    </source>
</evidence>
<dbReference type="InterPro" id="IPR050733">
    <property type="entry name" value="Vitellogenin/Apolipophorin"/>
</dbReference>
<evidence type="ECO:0000256" key="2">
    <source>
        <dbReference type="ARBA" id="ARBA00022761"/>
    </source>
</evidence>
<dbReference type="AlphaFoldDB" id="A0ABD0YDY8"/>
<dbReference type="EMBL" id="JBFDAA010000008">
    <property type="protein sequence ID" value="KAL1129528.1"/>
    <property type="molecule type" value="Genomic_DNA"/>
</dbReference>
<keyword evidence="3" id="KW-1015">Disulfide bond</keyword>
<proteinExistence type="predicted"/>
<evidence type="ECO:0000256" key="3">
    <source>
        <dbReference type="ARBA" id="ARBA00023157"/>
    </source>
</evidence>
<keyword evidence="2" id="KW-0758">Storage protein</keyword>
<evidence type="ECO:0000313" key="8">
    <source>
        <dbReference type="Proteomes" id="UP001558652"/>
    </source>
</evidence>
<keyword evidence="4" id="KW-0325">Glycoprotein</keyword>
<sequence>FCRFHFENGIIPQICPTPDEPVWVLNLKKGILSSFQNSMDRFDVDQFSTERDINGDCISGYFFKQVNNTEIIIDKIKELASCTNRYHFYSLIPTTPYIFQKRYHKWTPLNSAVVCQQHIDHNIYEKIVCREMHAYQPFYNQTNGAITTSEQEIILISQNRSSYSDKHEINSLGLIEQRDSLLFDHRRPKYPTHDDLYECEQLLTSLCFLAVGSIKPQFPDVLNRFIHIARHLTTPALANLYKKSDIICPTGKKYFLEALPYIRSRASTSVMTDVILSKEISSSTMQEWLLVMSFIPRPDAETVDSVSQLLFTGDFDAQTMLAVSTVLHSFCENNNNCQESSTAIKIINTLENMFNSTCINNQNIDRVNTKLVNLSKVLKSQFFLEKIILT</sequence>
<organism evidence="7 8">
    <name type="scientific">Ranatra chinensis</name>
    <dbReference type="NCBI Taxonomy" id="642074"/>
    <lineage>
        <taxon>Eukaryota</taxon>
        <taxon>Metazoa</taxon>
        <taxon>Ecdysozoa</taxon>
        <taxon>Arthropoda</taxon>
        <taxon>Hexapoda</taxon>
        <taxon>Insecta</taxon>
        <taxon>Pterygota</taxon>
        <taxon>Neoptera</taxon>
        <taxon>Paraneoptera</taxon>
        <taxon>Hemiptera</taxon>
        <taxon>Heteroptera</taxon>
        <taxon>Panheteroptera</taxon>
        <taxon>Nepomorpha</taxon>
        <taxon>Nepidae</taxon>
        <taxon>Ranatrinae</taxon>
        <taxon>Ranatra</taxon>
    </lineage>
</organism>
<dbReference type="InterPro" id="IPR011030">
    <property type="entry name" value="Lipovitellin_superhlx_dom"/>
</dbReference>
<comment type="caution">
    <text evidence="7">The sequence shown here is derived from an EMBL/GenBank/DDBJ whole genome shotgun (WGS) entry which is preliminary data.</text>
</comment>
<dbReference type="Gene3D" id="1.25.10.20">
    <property type="entry name" value="Vitellinogen, superhelical"/>
    <property type="match status" value="1"/>
</dbReference>
<accession>A0ABD0YDY8</accession>
<dbReference type="PANTHER" id="PTHR23345">
    <property type="entry name" value="VITELLOGENIN-RELATED"/>
    <property type="match status" value="1"/>
</dbReference>
<evidence type="ECO:0000256" key="5">
    <source>
        <dbReference type="PROSITE-ProRule" id="PRU00557"/>
    </source>
</evidence>
<evidence type="ECO:0000313" key="7">
    <source>
        <dbReference type="EMBL" id="KAL1129528.1"/>
    </source>
</evidence>
<dbReference type="Gene3D" id="2.30.230.10">
    <property type="entry name" value="Lipovitellin, beta-sheet shell regions, chain A"/>
    <property type="match status" value="1"/>
</dbReference>
<keyword evidence="1" id="KW-0732">Signal</keyword>
<feature type="domain" description="Vitellogenin" evidence="6">
    <location>
        <begin position="1"/>
        <end position="390"/>
    </location>
</feature>
<dbReference type="PANTHER" id="PTHR23345:SF15">
    <property type="entry name" value="VITELLOGENIN 1-RELATED"/>
    <property type="match status" value="1"/>
</dbReference>
<dbReference type="InterPro" id="IPR001747">
    <property type="entry name" value="Vitellogenin_N"/>
</dbReference>
<feature type="non-terminal residue" evidence="7">
    <location>
        <position position="1"/>
    </location>
</feature>
<dbReference type="SUPFAM" id="SSF48431">
    <property type="entry name" value="Lipovitellin-phosvitin complex, superhelical domain"/>
    <property type="match status" value="1"/>
</dbReference>
<gene>
    <name evidence="7" type="ORF">AAG570_012473</name>
</gene>
<evidence type="ECO:0000256" key="4">
    <source>
        <dbReference type="ARBA" id="ARBA00023180"/>
    </source>
</evidence>
<name>A0ABD0YDY8_9HEMI</name>
<evidence type="ECO:0000256" key="1">
    <source>
        <dbReference type="ARBA" id="ARBA00022729"/>
    </source>
</evidence>
<dbReference type="InterPro" id="IPR015816">
    <property type="entry name" value="Vitellinogen_b-sht_N"/>
</dbReference>
<comment type="caution">
    <text evidence="5">Lacks conserved residue(s) required for the propagation of feature annotation.</text>
</comment>
<keyword evidence="8" id="KW-1185">Reference proteome</keyword>
<dbReference type="SUPFAM" id="SSF56968">
    <property type="entry name" value="Lipovitellin-phosvitin complex, beta-sheet shell regions"/>
    <property type="match status" value="1"/>
</dbReference>
<reference evidence="7 8" key="1">
    <citation type="submission" date="2024-07" db="EMBL/GenBank/DDBJ databases">
        <title>Chromosome-level genome assembly of the water stick insect Ranatra chinensis (Heteroptera: Nepidae).</title>
        <authorList>
            <person name="Liu X."/>
        </authorList>
    </citation>
    <scope>NUCLEOTIDE SEQUENCE [LARGE SCALE GENOMIC DNA]</scope>
    <source>
        <strain evidence="7">Cailab_2021Rc</strain>
        <tissue evidence="7">Muscle</tissue>
    </source>
</reference>